<dbReference type="AlphaFoldDB" id="A0A8J9Z2H4"/>
<evidence type="ECO:0000313" key="4">
    <source>
        <dbReference type="Proteomes" id="UP000838412"/>
    </source>
</evidence>
<dbReference type="FunFam" id="1.10.1170.10:FF:000003">
    <property type="entry name" value="E3 ubiquitin-protein ligase XIAP"/>
    <property type="match status" value="1"/>
</dbReference>
<evidence type="ECO:0000256" key="2">
    <source>
        <dbReference type="SAM" id="MobiDB-lite"/>
    </source>
</evidence>
<dbReference type="OrthoDB" id="4034597at2759"/>
<evidence type="ECO:0000313" key="3">
    <source>
        <dbReference type="EMBL" id="CAH1246359.1"/>
    </source>
</evidence>
<dbReference type="GO" id="GO:0061630">
    <property type="term" value="F:ubiquitin protein ligase activity"/>
    <property type="evidence" value="ECO:0007669"/>
    <property type="project" value="TreeGrafter"/>
</dbReference>
<dbReference type="GO" id="GO:0031398">
    <property type="term" value="P:positive regulation of protein ubiquitination"/>
    <property type="evidence" value="ECO:0007669"/>
    <property type="project" value="TreeGrafter"/>
</dbReference>
<dbReference type="Gene3D" id="1.10.8.10">
    <property type="entry name" value="DNA helicase RuvA subunit, C-terminal domain"/>
    <property type="match status" value="1"/>
</dbReference>
<dbReference type="InterPro" id="IPR001370">
    <property type="entry name" value="BIR_rpt"/>
</dbReference>
<dbReference type="PANTHER" id="PTHR10044">
    <property type="entry name" value="INHIBITOR OF APOPTOSIS"/>
    <property type="match status" value="1"/>
</dbReference>
<organism evidence="3 4">
    <name type="scientific">Branchiostoma lanceolatum</name>
    <name type="common">Common lancelet</name>
    <name type="synonym">Amphioxus lanceolatum</name>
    <dbReference type="NCBI Taxonomy" id="7740"/>
    <lineage>
        <taxon>Eukaryota</taxon>
        <taxon>Metazoa</taxon>
        <taxon>Chordata</taxon>
        <taxon>Cephalochordata</taxon>
        <taxon>Leptocardii</taxon>
        <taxon>Amphioxiformes</taxon>
        <taxon>Branchiostomatidae</taxon>
        <taxon>Branchiostoma</taxon>
    </lineage>
</organism>
<dbReference type="PROSITE" id="PS50143">
    <property type="entry name" value="BIR_REPEAT_2"/>
    <property type="match status" value="3"/>
</dbReference>
<dbReference type="Proteomes" id="UP000838412">
    <property type="component" value="Chromosome 15"/>
</dbReference>
<feature type="region of interest" description="Disordered" evidence="2">
    <location>
        <begin position="501"/>
        <end position="543"/>
    </location>
</feature>
<accession>A0A8J9Z2H4</accession>
<dbReference type="GO" id="GO:0006915">
    <property type="term" value="P:apoptotic process"/>
    <property type="evidence" value="ECO:0007669"/>
    <property type="project" value="UniProtKB-KW"/>
</dbReference>
<dbReference type="Gene3D" id="1.10.1170.10">
    <property type="entry name" value="Inhibitor Of Apoptosis Protein (2mihbC-IAP-1), Chain A"/>
    <property type="match status" value="3"/>
</dbReference>
<dbReference type="GO" id="GO:0005737">
    <property type="term" value="C:cytoplasm"/>
    <property type="evidence" value="ECO:0007669"/>
    <property type="project" value="TreeGrafter"/>
</dbReference>
<dbReference type="GO" id="GO:0051726">
    <property type="term" value="P:regulation of cell cycle"/>
    <property type="evidence" value="ECO:0007669"/>
    <property type="project" value="TreeGrafter"/>
</dbReference>
<sequence length="543" mass="61072">MAHGYDSSDSDLTSDHADSIHCSVVETESGYKPNHSNYFSRMATYSLFVALPLYLSSFKLAEAGFFYPGDGIYLQCFSCNGNVNVNTWKEGEDPLRKHFELFPHCKYAREKVEKLPPENSCRQGGFDSCTGHSPLISDVPDKFHRSKVNQEAKGHVFIDDFHKDKAEPKHAKRHQFIQTPSPTGHVVDIRTCDHRCRKDLNTEIHRLHTYYSYGWPLATPVTPEVLAAECFFYLGVRDKVECAFCGGVLHQWERGDDPRVEHERHYGHCPYVRGMATSNIPIGETTGQSAKETVYFTAKPTFISYGHTESQVQPSVRAAAGPKHPELASEDSRMSTFFRWPLYSPISPRRLAKAGFFYTYIDDQVKCFWCDGGLKDWQSSDDPWTEHARWYGQECGFVQQEKGIAYISDVKKHCSTVVEKHEHHMGGPSIIEVKEGNHLPREQGSELETAMESRVVRDAAGMGFERHSIETVVGQRLRSVGQPFTTLTSLVEVLLAVEDGGKEGGSKEQPSNNTTEEVEPTVQLAPVECNESPHAIQDGKGTL</sequence>
<proteinExistence type="predicted"/>
<dbReference type="GO" id="GO:0043066">
    <property type="term" value="P:negative regulation of apoptotic process"/>
    <property type="evidence" value="ECO:0007669"/>
    <property type="project" value="TreeGrafter"/>
</dbReference>
<dbReference type="CDD" id="cd00022">
    <property type="entry name" value="BIR"/>
    <property type="match status" value="2"/>
</dbReference>
<reference evidence="3" key="1">
    <citation type="submission" date="2022-01" db="EMBL/GenBank/DDBJ databases">
        <authorList>
            <person name="Braso-Vives M."/>
        </authorList>
    </citation>
    <scope>NUCLEOTIDE SEQUENCE</scope>
</reference>
<dbReference type="EMBL" id="OV696700">
    <property type="protein sequence ID" value="CAH1246359.1"/>
    <property type="molecule type" value="Genomic_DNA"/>
</dbReference>
<dbReference type="InterPro" id="IPR050784">
    <property type="entry name" value="IAP"/>
</dbReference>
<dbReference type="SUPFAM" id="SSF57924">
    <property type="entry name" value="Inhibitor of apoptosis (IAP) repeat"/>
    <property type="match status" value="3"/>
</dbReference>
<name>A0A8J9Z2H4_BRALA</name>
<dbReference type="SMART" id="SM00238">
    <property type="entry name" value="BIR"/>
    <property type="match status" value="3"/>
</dbReference>
<gene>
    <name evidence="3" type="primary">BIRC2</name>
    <name evidence="3" type="ORF">BLAG_LOCUS8407</name>
</gene>
<dbReference type="GO" id="GO:0005634">
    <property type="term" value="C:nucleus"/>
    <property type="evidence" value="ECO:0007669"/>
    <property type="project" value="TreeGrafter"/>
</dbReference>
<keyword evidence="4" id="KW-1185">Reference proteome</keyword>
<dbReference type="PANTHER" id="PTHR10044:SF139">
    <property type="entry name" value="DEATH-ASSOCIATED INHIBITOR OF APOPTOSIS 2"/>
    <property type="match status" value="1"/>
</dbReference>
<dbReference type="GO" id="GO:0043027">
    <property type="term" value="F:cysteine-type endopeptidase inhibitor activity involved in apoptotic process"/>
    <property type="evidence" value="ECO:0007669"/>
    <property type="project" value="TreeGrafter"/>
</dbReference>
<protein>
    <submittedName>
        <fullName evidence="3">BIRC2 protein</fullName>
    </submittedName>
</protein>
<evidence type="ECO:0000256" key="1">
    <source>
        <dbReference type="ARBA" id="ARBA00022703"/>
    </source>
</evidence>
<dbReference type="Pfam" id="PF00653">
    <property type="entry name" value="BIR"/>
    <property type="match status" value="3"/>
</dbReference>
<keyword evidence="1" id="KW-0053">Apoptosis</keyword>